<feature type="chain" id="PRO_5004784182" evidence="2">
    <location>
        <begin position="22"/>
        <end position="120"/>
    </location>
</feature>
<evidence type="ECO:0000313" key="3">
    <source>
        <dbReference type="EMBL" id="AHD24720.1"/>
    </source>
</evidence>
<feature type="region of interest" description="Disordered" evidence="1">
    <location>
        <begin position="40"/>
        <end position="64"/>
    </location>
</feature>
<sequence length="120" mass="13826">MNLVLLFGLILCCTFSALTFAESINRQDNTEFVIRPDNLRSAPLSNSENSLPQTNLNNKHHKTKCQKKKCGKKCRQKRKKRRALCKKLNNCPKKMKGTKEKPCGSKLRKAHKIKIFKQLV</sequence>
<dbReference type="AlphaFoldDB" id="V9XMQ0"/>
<feature type="signal peptide" evidence="2">
    <location>
        <begin position="1"/>
        <end position="21"/>
    </location>
</feature>
<name>V9XMQ0_SCHMD</name>
<evidence type="ECO:0000256" key="2">
    <source>
        <dbReference type="SAM" id="SignalP"/>
    </source>
</evidence>
<dbReference type="EMBL" id="KF730663">
    <property type="protein sequence ID" value="AHD24720.1"/>
    <property type="molecule type" value="mRNA"/>
</dbReference>
<feature type="compositionally biased region" description="Polar residues" evidence="1">
    <location>
        <begin position="43"/>
        <end position="57"/>
    </location>
</feature>
<accession>V9XMQ0</accession>
<keyword evidence="2" id="KW-0732">Signal</keyword>
<evidence type="ECO:0000256" key="1">
    <source>
        <dbReference type="SAM" id="MobiDB-lite"/>
    </source>
</evidence>
<reference evidence="3" key="1">
    <citation type="submission" date="2013-10" db="EMBL/GenBank/DDBJ databases">
        <title>Expression cloning of novel planarian secreted proteins by a yeast-based Signal Sequence Trap screen.</title>
        <authorList>
            <person name="Rossi A."/>
        </authorList>
    </citation>
    <scope>NUCLEOTIDE SEQUENCE</scope>
</reference>
<proteinExistence type="evidence at transcript level"/>
<protein>
    <submittedName>
        <fullName evidence="3">X1.A2.3</fullName>
    </submittedName>
</protein>
<organism evidence="3">
    <name type="scientific">Schmidtea mediterranea</name>
    <name type="common">Freshwater planarian flatworm</name>
    <dbReference type="NCBI Taxonomy" id="79327"/>
    <lineage>
        <taxon>Eukaryota</taxon>
        <taxon>Metazoa</taxon>
        <taxon>Spiralia</taxon>
        <taxon>Lophotrochozoa</taxon>
        <taxon>Platyhelminthes</taxon>
        <taxon>Rhabditophora</taxon>
        <taxon>Seriata</taxon>
        <taxon>Tricladida</taxon>
        <taxon>Continenticola</taxon>
        <taxon>Geoplanoidea</taxon>
        <taxon>Dugesiidae</taxon>
        <taxon>Schmidtea</taxon>
    </lineage>
</organism>